<gene>
    <name evidence="1" type="ORF">GHT09_005603</name>
    <name evidence="2" type="ORF">MONAX_5E041107</name>
</gene>
<dbReference type="EMBL" id="WJEC01000480">
    <property type="protein sequence ID" value="KAF7482972.1"/>
    <property type="molecule type" value="Genomic_DNA"/>
</dbReference>
<organism evidence="2 3">
    <name type="scientific">Marmota monax</name>
    <name type="common">Woodchuck</name>
    <dbReference type="NCBI Taxonomy" id="9995"/>
    <lineage>
        <taxon>Eukaryota</taxon>
        <taxon>Metazoa</taxon>
        <taxon>Chordata</taxon>
        <taxon>Craniata</taxon>
        <taxon>Vertebrata</taxon>
        <taxon>Euteleostomi</taxon>
        <taxon>Mammalia</taxon>
        <taxon>Eutheria</taxon>
        <taxon>Euarchontoglires</taxon>
        <taxon>Glires</taxon>
        <taxon>Rodentia</taxon>
        <taxon>Sciuromorpha</taxon>
        <taxon>Sciuridae</taxon>
        <taxon>Xerinae</taxon>
        <taxon>Marmotini</taxon>
        <taxon>Marmota</taxon>
    </lineage>
</organism>
<protein>
    <submittedName>
        <fullName evidence="2">Uncharacterized protein</fullName>
    </submittedName>
</protein>
<dbReference type="Proteomes" id="UP000662637">
    <property type="component" value="Unassembled WGS sequence"/>
</dbReference>
<reference evidence="1" key="2">
    <citation type="submission" date="2020-08" db="EMBL/GenBank/DDBJ databases">
        <authorList>
            <person name="Shumante A."/>
            <person name="Zimin A.V."/>
            <person name="Puiu D."/>
            <person name="Salzberg S.L."/>
        </authorList>
    </citation>
    <scope>NUCLEOTIDE SEQUENCE</scope>
    <source>
        <strain evidence="1">WC2-LM</strain>
        <tissue evidence="1">Liver</tissue>
    </source>
</reference>
<name>A0A5E4B6M1_MARMO</name>
<proteinExistence type="predicted"/>
<evidence type="ECO:0000313" key="3">
    <source>
        <dbReference type="Proteomes" id="UP000335636"/>
    </source>
</evidence>
<sequence length="145" mass="16055">MHRTPGLLQRPIPLEKAEEAPVIWKLASSPPNTPCRVHALKISEAEQLLPEREAINSNFSSGGTILMPVCRLIKGILIPVAAYIVVSPTPLQTMCFTSQIPLSPLLFCYRSQKGRTKLSYILYRNASSVLLCHTLPTPDTSMDQE</sequence>
<dbReference type="Proteomes" id="UP000335636">
    <property type="component" value="Unassembled WGS sequence"/>
</dbReference>
<reference evidence="2 3" key="1">
    <citation type="submission" date="2019-04" db="EMBL/GenBank/DDBJ databases">
        <authorList>
            <person name="Alioto T."/>
            <person name="Alioto T."/>
        </authorList>
    </citation>
    <scope>NUCLEOTIDE SEQUENCE [LARGE SCALE GENOMIC DNA]</scope>
</reference>
<dbReference type="AlphaFoldDB" id="A0A5E4B6M1"/>
<evidence type="ECO:0000313" key="1">
    <source>
        <dbReference type="EMBL" id="KAF7482972.1"/>
    </source>
</evidence>
<accession>A0A5E4B6M1</accession>
<evidence type="ECO:0000313" key="2">
    <source>
        <dbReference type="EMBL" id="VTJ64836.1"/>
    </source>
</evidence>
<keyword evidence="3" id="KW-1185">Reference proteome</keyword>
<dbReference type="EMBL" id="CABDUW010000284">
    <property type="protein sequence ID" value="VTJ64836.1"/>
    <property type="molecule type" value="Genomic_DNA"/>
</dbReference>